<keyword evidence="1" id="KW-1133">Transmembrane helix</keyword>
<evidence type="ECO:0000313" key="2">
    <source>
        <dbReference type="EMBL" id="KAJ5113777.1"/>
    </source>
</evidence>
<keyword evidence="1" id="KW-0812">Transmembrane</keyword>
<protein>
    <submittedName>
        <fullName evidence="2">Uncharacterized protein</fullName>
    </submittedName>
</protein>
<proteinExistence type="predicted"/>
<dbReference type="EMBL" id="JAPQKH010000002">
    <property type="protein sequence ID" value="KAJ5113777.1"/>
    <property type="molecule type" value="Genomic_DNA"/>
</dbReference>
<dbReference type="OrthoDB" id="5428890at2759"/>
<dbReference type="AlphaFoldDB" id="A0A9W9KQ35"/>
<reference evidence="2" key="2">
    <citation type="journal article" date="2023" name="IMA Fungus">
        <title>Comparative genomic study of the Penicillium genus elucidates a diverse pangenome and 15 lateral gene transfer events.</title>
        <authorList>
            <person name="Petersen C."/>
            <person name="Sorensen T."/>
            <person name="Nielsen M.R."/>
            <person name="Sondergaard T.E."/>
            <person name="Sorensen J.L."/>
            <person name="Fitzpatrick D.A."/>
            <person name="Frisvad J.C."/>
            <person name="Nielsen K.L."/>
        </authorList>
    </citation>
    <scope>NUCLEOTIDE SEQUENCE</scope>
    <source>
        <strain evidence="2">IBT 30069</strain>
    </source>
</reference>
<feature type="transmembrane region" description="Helical" evidence="1">
    <location>
        <begin position="250"/>
        <end position="281"/>
    </location>
</feature>
<sequence length="290" mass="33580">MLYEPVCDTQGKGLGLRQANDEIHTLHDDLQELGRPLVETLSKLGLSLPSRGSLNNENVIPAQRRELNSSTLNAATLKTTAETRICWVQTLDEHLILDEVKRELKIFCFPSFCLLCQMASPETVIQRFLNEYEPSEFYDEQHPVASFFKEILESYKLLFAENEASRHHYRRTERRYLRKALGDKFDPYLDELCGLSKEGKSTSNQPRIHYTDEFPILGSRLEGLQEFIDRQPPRSGKTLWKDKRNMKDWWTFWAVIIFGSIGTIIGILQVVLAVLQIVWAIKSYNLTLEQ</sequence>
<accession>A0A9W9KQ35</accession>
<name>A0A9W9KQ35_9EURO</name>
<organism evidence="2 3">
    <name type="scientific">Penicillium angulare</name>
    <dbReference type="NCBI Taxonomy" id="116970"/>
    <lineage>
        <taxon>Eukaryota</taxon>
        <taxon>Fungi</taxon>
        <taxon>Dikarya</taxon>
        <taxon>Ascomycota</taxon>
        <taxon>Pezizomycotina</taxon>
        <taxon>Eurotiomycetes</taxon>
        <taxon>Eurotiomycetidae</taxon>
        <taxon>Eurotiales</taxon>
        <taxon>Aspergillaceae</taxon>
        <taxon>Penicillium</taxon>
    </lineage>
</organism>
<keyword evidence="3" id="KW-1185">Reference proteome</keyword>
<gene>
    <name evidence="2" type="ORF">N7456_002311</name>
</gene>
<keyword evidence="1" id="KW-0472">Membrane</keyword>
<reference evidence="2" key="1">
    <citation type="submission" date="2022-11" db="EMBL/GenBank/DDBJ databases">
        <authorList>
            <person name="Petersen C."/>
        </authorList>
    </citation>
    <scope>NUCLEOTIDE SEQUENCE</scope>
    <source>
        <strain evidence="2">IBT 30069</strain>
    </source>
</reference>
<comment type="caution">
    <text evidence="2">The sequence shown here is derived from an EMBL/GenBank/DDBJ whole genome shotgun (WGS) entry which is preliminary data.</text>
</comment>
<evidence type="ECO:0000256" key="1">
    <source>
        <dbReference type="SAM" id="Phobius"/>
    </source>
</evidence>
<evidence type="ECO:0000313" key="3">
    <source>
        <dbReference type="Proteomes" id="UP001149165"/>
    </source>
</evidence>
<dbReference type="Proteomes" id="UP001149165">
    <property type="component" value="Unassembled WGS sequence"/>
</dbReference>